<dbReference type="OrthoDB" id="4827574at2"/>
<dbReference type="KEGG" id="lrs:PX52LOC_00611"/>
<dbReference type="InterPro" id="IPR057154">
    <property type="entry name" value="DUF7832"/>
</dbReference>
<accession>A0A5C1A5Y5</accession>
<feature type="domain" description="DUF7832" evidence="1">
    <location>
        <begin position="3"/>
        <end position="120"/>
    </location>
</feature>
<evidence type="ECO:0000313" key="2">
    <source>
        <dbReference type="EMBL" id="QEL13753.1"/>
    </source>
</evidence>
<reference evidence="3" key="1">
    <citation type="submission" date="2019-08" db="EMBL/GenBank/DDBJ databases">
        <title>Limnoglobus roseus gen. nov., sp. nov., a novel freshwater planctomycete with a giant genome from the family Gemmataceae.</title>
        <authorList>
            <person name="Kulichevskaya I.S."/>
            <person name="Naumoff D.G."/>
            <person name="Miroshnikov K."/>
            <person name="Ivanova A."/>
            <person name="Philippov D.A."/>
            <person name="Hakobyan A."/>
            <person name="Rijpstra I.C."/>
            <person name="Sinninghe Damste J.S."/>
            <person name="Liesack W."/>
            <person name="Dedysh S.N."/>
        </authorList>
    </citation>
    <scope>NUCLEOTIDE SEQUENCE [LARGE SCALE GENOMIC DNA]</scope>
    <source>
        <strain evidence="3">PX52</strain>
    </source>
</reference>
<organism evidence="2 3">
    <name type="scientific">Limnoglobus roseus</name>
    <dbReference type="NCBI Taxonomy" id="2598579"/>
    <lineage>
        <taxon>Bacteria</taxon>
        <taxon>Pseudomonadati</taxon>
        <taxon>Planctomycetota</taxon>
        <taxon>Planctomycetia</taxon>
        <taxon>Gemmatales</taxon>
        <taxon>Gemmataceae</taxon>
        <taxon>Limnoglobus</taxon>
    </lineage>
</organism>
<proteinExistence type="predicted"/>
<gene>
    <name evidence="2" type="ORF">PX52LOC_00611</name>
</gene>
<keyword evidence="3" id="KW-1185">Reference proteome</keyword>
<name>A0A5C1A5Y5_9BACT</name>
<evidence type="ECO:0000313" key="3">
    <source>
        <dbReference type="Proteomes" id="UP000324974"/>
    </source>
</evidence>
<dbReference type="AlphaFoldDB" id="A0A5C1A5Y5"/>
<dbReference type="RefSeq" id="WP_149108699.1">
    <property type="nucleotide sequence ID" value="NZ_CP042425.1"/>
</dbReference>
<protein>
    <recommendedName>
        <fullName evidence="1">DUF7832 domain-containing protein</fullName>
    </recommendedName>
</protein>
<dbReference type="EMBL" id="CP042425">
    <property type="protein sequence ID" value="QEL13753.1"/>
    <property type="molecule type" value="Genomic_DNA"/>
</dbReference>
<evidence type="ECO:0000259" key="1">
    <source>
        <dbReference type="Pfam" id="PF25191"/>
    </source>
</evidence>
<dbReference type="Pfam" id="PF25191">
    <property type="entry name" value="DUF7832"/>
    <property type="match status" value="1"/>
</dbReference>
<sequence length="146" mass="16349">MAIDRADWHSGGDFSAELPSENGGTHIGMFLAWPILNGLQGEFHDEESSEDLEAVRGRTMTGRDFLFRSCDGKFWEEDLSEEGNKFAAAYYSGEGGQGYGEYIKDYQGALAHSLPSVYHVEDSWANYDVIAPVIDWRFSEWKAAHA</sequence>
<dbReference type="Proteomes" id="UP000324974">
    <property type="component" value="Chromosome"/>
</dbReference>